<reference evidence="1 2" key="1">
    <citation type="submission" date="2018-07" db="EMBL/GenBank/DDBJ databases">
        <title>A high quality draft genome assembly of the barn swallow (H. rustica rustica).</title>
        <authorList>
            <person name="Formenti G."/>
            <person name="Chiara M."/>
            <person name="Poveda L."/>
            <person name="Francoijs K.-J."/>
            <person name="Bonisoli-Alquati A."/>
            <person name="Canova L."/>
            <person name="Gianfranceschi L."/>
            <person name="Horner D.S."/>
            <person name="Saino N."/>
        </authorList>
    </citation>
    <scope>NUCLEOTIDE SEQUENCE [LARGE SCALE GENOMIC DNA]</scope>
    <source>
        <strain evidence="1">Chelidonia</strain>
        <tissue evidence="1">Blood</tissue>
    </source>
</reference>
<comment type="caution">
    <text evidence="1">The sequence shown here is derived from an EMBL/GenBank/DDBJ whole genome shotgun (WGS) entry which is preliminary data.</text>
</comment>
<dbReference type="Proteomes" id="UP000269221">
    <property type="component" value="Unassembled WGS sequence"/>
</dbReference>
<sequence>MWANKPRGQLRSRLFVAAVIFYPIRDDEEENRELGGGIRRLGKEMEQKMTLCETSEGLMSGSSGRECLAASGGN</sequence>
<keyword evidence="2" id="KW-1185">Reference proteome</keyword>
<dbReference type="EMBL" id="QRBI01000231">
    <property type="protein sequence ID" value="RMB92059.1"/>
    <property type="molecule type" value="Genomic_DNA"/>
</dbReference>
<name>A0A3M0IZY0_HIRRU</name>
<evidence type="ECO:0000313" key="1">
    <source>
        <dbReference type="EMBL" id="RMB92059.1"/>
    </source>
</evidence>
<proteinExistence type="predicted"/>
<gene>
    <name evidence="1" type="ORF">DUI87_31588</name>
</gene>
<accession>A0A3M0IZY0</accession>
<organism evidence="1 2">
    <name type="scientific">Hirundo rustica rustica</name>
    <dbReference type="NCBI Taxonomy" id="333673"/>
    <lineage>
        <taxon>Eukaryota</taxon>
        <taxon>Metazoa</taxon>
        <taxon>Chordata</taxon>
        <taxon>Craniata</taxon>
        <taxon>Vertebrata</taxon>
        <taxon>Euteleostomi</taxon>
        <taxon>Archelosauria</taxon>
        <taxon>Archosauria</taxon>
        <taxon>Dinosauria</taxon>
        <taxon>Saurischia</taxon>
        <taxon>Theropoda</taxon>
        <taxon>Coelurosauria</taxon>
        <taxon>Aves</taxon>
        <taxon>Neognathae</taxon>
        <taxon>Neoaves</taxon>
        <taxon>Telluraves</taxon>
        <taxon>Australaves</taxon>
        <taxon>Passeriformes</taxon>
        <taxon>Sylvioidea</taxon>
        <taxon>Hirundinidae</taxon>
        <taxon>Hirundo</taxon>
    </lineage>
</organism>
<dbReference type="AlphaFoldDB" id="A0A3M0IZY0"/>
<protein>
    <submittedName>
        <fullName evidence="1">Uncharacterized protein</fullName>
    </submittedName>
</protein>
<evidence type="ECO:0000313" key="2">
    <source>
        <dbReference type="Proteomes" id="UP000269221"/>
    </source>
</evidence>